<dbReference type="Gene3D" id="3.40.50.1820">
    <property type="entry name" value="alpha/beta hydrolase"/>
    <property type="match status" value="1"/>
</dbReference>
<protein>
    <submittedName>
        <fullName evidence="3">Peptidase</fullName>
    </submittedName>
</protein>
<dbReference type="PANTHER" id="PTHR42776">
    <property type="entry name" value="SERINE PEPTIDASE S9 FAMILY MEMBER"/>
    <property type="match status" value="1"/>
</dbReference>
<reference evidence="3 4" key="1">
    <citation type="journal article" date="2014" name="Int. J. Syst. Evol. Microbiol.">
        <title>Complete genome sequence of Corynebacterium casei LMG S-19264T (=DSM 44701T), isolated from a smear-ripened cheese.</title>
        <authorList>
            <consortium name="US DOE Joint Genome Institute (JGI-PGF)"/>
            <person name="Walter F."/>
            <person name="Albersmeier A."/>
            <person name="Kalinowski J."/>
            <person name="Ruckert C."/>
        </authorList>
    </citation>
    <scope>NUCLEOTIDE SEQUENCE [LARGE SCALE GENOMIC DNA]</scope>
    <source>
        <strain evidence="3 4">KCTC 12285</strain>
    </source>
</reference>
<feature type="domain" description="Peptidase S9 prolyl oligopeptidase catalytic" evidence="2">
    <location>
        <begin position="77"/>
        <end position="271"/>
    </location>
</feature>
<evidence type="ECO:0000256" key="1">
    <source>
        <dbReference type="ARBA" id="ARBA00022801"/>
    </source>
</evidence>
<dbReference type="EMBL" id="BMWS01000002">
    <property type="protein sequence ID" value="GGX05290.1"/>
    <property type="molecule type" value="Genomic_DNA"/>
</dbReference>
<dbReference type="SUPFAM" id="SSF53474">
    <property type="entry name" value="alpha/beta-Hydrolases"/>
    <property type="match status" value="1"/>
</dbReference>
<dbReference type="GO" id="GO:0006508">
    <property type="term" value="P:proteolysis"/>
    <property type="evidence" value="ECO:0007669"/>
    <property type="project" value="InterPro"/>
</dbReference>
<dbReference type="GO" id="GO:0004252">
    <property type="term" value="F:serine-type endopeptidase activity"/>
    <property type="evidence" value="ECO:0007669"/>
    <property type="project" value="TreeGrafter"/>
</dbReference>
<dbReference type="Proteomes" id="UP000601108">
    <property type="component" value="Unassembled WGS sequence"/>
</dbReference>
<sequence length="283" mass="32599">MIQEINGETVWKEEFKYIDSIEIYKISYLSDGLKINGLMVKPKEKGNYPCIIYNRGGNREFGSLGMIHGVRTLGQIAKEGYVVIASQYRGNKGSEGKEEFGGNEVNDIVVLTEVLKEIESANTENIGIYGWSRGGMMTYIALTKTDKIKAVVVGGAVSDHYQTINDRPEMETKVLAELIPNYRNNKEEELNKRSAIKWVDKFPKNIPILMLHGNSDWRVKPEQSLKLALEFEKYRIPYRLIMFEGGDHGISEHRKEVNEQVINWFERYLKKNEQIPNMEYHGR</sequence>
<dbReference type="Pfam" id="PF00326">
    <property type="entry name" value="Peptidase_S9"/>
    <property type="match status" value="1"/>
</dbReference>
<keyword evidence="4" id="KW-1185">Reference proteome</keyword>
<dbReference type="AlphaFoldDB" id="A0A918N2T2"/>
<gene>
    <name evidence="3" type="ORF">GCM10007384_03740</name>
</gene>
<dbReference type="PANTHER" id="PTHR42776:SF27">
    <property type="entry name" value="DIPEPTIDYL PEPTIDASE FAMILY MEMBER 6"/>
    <property type="match status" value="1"/>
</dbReference>
<evidence type="ECO:0000313" key="3">
    <source>
        <dbReference type="EMBL" id="GGX05290.1"/>
    </source>
</evidence>
<keyword evidence="1" id="KW-0378">Hydrolase</keyword>
<dbReference type="InterPro" id="IPR001375">
    <property type="entry name" value="Peptidase_S9_cat"/>
</dbReference>
<accession>A0A918N2T2</accession>
<organism evidence="3 4">
    <name type="scientific">Aquimarina muelleri</name>
    <dbReference type="NCBI Taxonomy" id="279356"/>
    <lineage>
        <taxon>Bacteria</taxon>
        <taxon>Pseudomonadati</taxon>
        <taxon>Bacteroidota</taxon>
        <taxon>Flavobacteriia</taxon>
        <taxon>Flavobacteriales</taxon>
        <taxon>Flavobacteriaceae</taxon>
        <taxon>Aquimarina</taxon>
    </lineage>
</organism>
<proteinExistence type="predicted"/>
<dbReference type="InterPro" id="IPR029058">
    <property type="entry name" value="AB_hydrolase_fold"/>
</dbReference>
<name>A0A918N2T2_9FLAO</name>
<evidence type="ECO:0000259" key="2">
    <source>
        <dbReference type="Pfam" id="PF00326"/>
    </source>
</evidence>
<comment type="caution">
    <text evidence="3">The sequence shown here is derived from an EMBL/GenBank/DDBJ whole genome shotgun (WGS) entry which is preliminary data.</text>
</comment>
<evidence type="ECO:0000313" key="4">
    <source>
        <dbReference type="Proteomes" id="UP000601108"/>
    </source>
</evidence>